<reference evidence="2" key="1">
    <citation type="journal article" date="2019" name="Int. J. Syst. Evol. Microbiol.">
        <title>The Global Catalogue of Microorganisms (GCM) 10K type strain sequencing project: providing services to taxonomists for standard genome sequencing and annotation.</title>
        <authorList>
            <consortium name="The Broad Institute Genomics Platform"/>
            <consortium name="The Broad Institute Genome Sequencing Center for Infectious Disease"/>
            <person name="Wu L."/>
            <person name="Ma J."/>
        </authorList>
    </citation>
    <scope>NUCLEOTIDE SEQUENCE [LARGE SCALE GENOMIC DNA]</scope>
    <source>
        <strain evidence="2">CGMCC 4.7241</strain>
    </source>
</reference>
<protein>
    <recommendedName>
        <fullName evidence="3">Broad-specificity NMP kinase</fullName>
    </recommendedName>
</protein>
<dbReference type="InterPro" id="IPR027417">
    <property type="entry name" value="P-loop_NTPase"/>
</dbReference>
<name>A0ABV7YP08_9ACTN</name>
<organism evidence="1 2">
    <name type="scientific">Tenggerimyces flavus</name>
    <dbReference type="NCBI Taxonomy" id="1708749"/>
    <lineage>
        <taxon>Bacteria</taxon>
        <taxon>Bacillati</taxon>
        <taxon>Actinomycetota</taxon>
        <taxon>Actinomycetes</taxon>
        <taxon>Propionibacteriales</taxon>
        <taxon>Nocardioidaceae</taxon>
        <taxon>Tenggerimyces</taxon>
    </lineage>
</organism>
<gene>
    <name evidence="1" type="ORF">ACFOUW_33875</name>
</gene>
<evidence type="ECO:0000313" key="2">
    <source>
        <dbReference type="Proteomes" id="UP001595699"/>
    </source>
</evidence>
<dbReference type="Gene3D" id="3.40.50.300">
    <property type="entry name" value="P-loop containing nucleotide triphosphate hydrolases"/>
    <property type="match status" value="1"/>
</dbReference>
<keyword evidence="2" id="KW-1185">Reference proteome</keyword>
<proteinExistence type="predicted"/>
<sequence>MSQMHYCQNCDDPIPMKPAVTEDGRQVARCTQCGNDVPAKRLPLFVVAGASASGKTAITQPLIDALPECAVFDVDWLIDPLGRMCLPDPMDWAGFRDAWLAVAHGLAQGGRSTVLLCPFVPEQLDELPLREWVGDTHFAALDCNDDVRRARLEARPAWRERNIEQHLEFAAELRKRLDTVVSTDEGTPEEAAASVARWVRSHLR</sequence>
<dbReference type="EMBL" id="JBHRZH010000043">
    <property type="protein sequence ID" value="MFC3765865.1"/>
    <property type="molecule type" value="Genomic_DNA"/>
</dbReference>
<dbReference type="SUPFAM" id="SSF52540">
    <property type="entry name" value="P-loop containing nucleoside triphosphate hydrolases"/>
    <property type="match status" value="1"/>
</dbReference>
<dbReference type="Proteomes" id="UP001595699">
    <property type="component" value="Unassembled WGS sequence"/>
</dbReference>
<evidence type="ECO:0000313" key="1">
    <source>
        <dbReference type="EMBL" id="MFC3765865.1"/>
    </source>
</evidence>
<dbReference type="RefSeq" id="WP_205121128.1">
    <property type="nucleotide sequence ID" value="NZ_JAFBCM010000001.1"/>
</dbReference>
<accession>A0ABV7YP08</accession>
<comment type="caution">
    <text evidence="1">The sequence shown here is derived from an EMBL/GenBank/DDBJ whole genome shotgun (WGS) entry which is preliminary data.</text>
</comment>
<evidence type="ECO:0008006" key="3">
    <source>
        <dbReference type="Google" id="ProtNLM"/>
    </source>
</evidence>